<dbReference type="AlphaFoldDB" id="A0A8C4WUR4"/>
<reference evidence="20" key="1">
    <citation type="submission" date="2025-08" db="UniProtKB">
        <authorList>
            <consortium name="Ensembl"/>
        </authorList>
    </citation>
    <scope>IDENTIFICATION</scope>
</reference>
<sequence>MTVNRWISPRSSLLCCFIVNLMLLLLSEAVWVSLVVVLLVVPALLGYVQARSRSLRSTEEPTALHRRYIVQHADLDHTALTRREAIAQTKEFLVLLQEWMTWVCEILQVVLDTFCWEDQMASMQFYSCLGVVLFTFYFASFRWMLLLTLNLLFFCNKAFVKALLQWCNSKREPQASPQSSSQADPTTDSKTWNKTPLDASAVEAPAEEIFYNPSRETLQLTSGDGEMVPLEEEFKDAIEEQPVPLPLPALGDDEGPWSLVELDPVNGPQDVVGNNGPQGRGEPIKQVSKVVSKLAELKRRHYPPSSPGTCCSCNVAFSVLKKRRCCSNCGNGFCSRCCSYRVTKSAMGATAPNAQQETVPVCCGCYFKLNK</sequence>
<dbReference type="CDD" id="cd15723">
    <property type="entry name" value="FYVE_protrudin"/>
    <property type="match status" value="1"/>
</dbReference>
<evidence type="ECO:0000256" key="3">
    <source>
        <dbReference type="ARBA" id="ARBA00004477"/>
    </source>
</evidence>
<feature type="transmembrane region" description="Helical" evidence="18">
    <location>
        <begin position="31"/>
        <end position="48"/>
    </location>
</feature>
<dbReference type="PROSITE" id="PS50178">
    <property type="entry name" value="ZF_FYVE"/>
    <property type="match status" value="1"/>
</dbReference>
<comment type="subcellular location">
    <subcellularLocation>
        <location evidence="2">Cell projection</location>
        <location evidence="2">Growth cone membrane</location>
        <topology evidence="2">Multi-pass membrane protein</topology>
    </subcellularLocation>
    <subcellularLocation>
        <location evidence="3">Endoplasmic reticulum membrane</location>
        <topology evidence="3">Multi-pass membrane protein</topology>
    </subcellularLocation>
    <subcellularLocation>
        <location evidence="1">Recycling endosome membrane</location>
        <topology evidence="1">Multi-pass membrane protein</topology>
    </subcellularLocation>
</comment>
<evidence type="ECO:0000313" key="21">
    <source>
        <dbReference type="Proteomes" id="UP000694388"/>
    </source>
</evidence>
<feature type="region of interest" description="Disordered" evidence="17">
    <location>
        <begin position="172"/>
        <end position="194"/>
    </location>
</feature>
<dbReference type="OMA" id="LYWEDHS"/>
<dbReference type="GO" id="GO:0045773">
    <property type="term" value="P:positive regulation of axon extension"/>
    <property type="evidence" value="ECO:0007669"/>
    <property type="project" value="TreeGrafter"/>
</dbReference>
<accession>A0A8C4WUR4</accession>
<feature type="domain" description="FYVE-type" evidence="19">
    <location>
        <begin position="304"/>
        <end position="370"/>
    </location>
</feature>
<feature type="transmembrane region" description="Helical" evidence="18">
    <location>
        <begin position="7"/>
        <end position="25"/>
    </location>
</feature>
<evidence type="ECO:0000256" key="18">
    <source>
        <dbReference type="SAM" id="Phobius"/>
    </source>
</evidence>
<dbReference type="InterPro" id="IPR011011">
    <property type="entry name" value="Znf_FYVE_PHD"/>
</dbReference>
<keyword evidence="5" id="KW-1003">Cell membrane</keyword>
<evidence type="ECO:0000256" key="6">
    <source>
        <dbReference type="ARBA" id="ARBA00022692"/>
    </source>
</evidence>
<dbReference type="InterPro" id="IPR000306">
    <property type="entry name" value="Znf_FYVE"/>
</dbReference>
<dbReference type="GO" id="GO:0048011">
    <property type="term" value="P:neurotrophin TRK receptor signaling pathway"/>
    <property type="evidence" value="ECO:0007669"/>
    <property type="project" value="TreeGrafter"/>
</dbReference>
<evidence type="ECO:0000256" key="12">
    <source>
        <dbReference type="ARBA" id="ARBA00022989"/>
    </source>
</evidence>
<dbReference type="GO" id="GO:0032584">
    <property type="term" value="C:growth cone membrane"/>
    <property type="evidence" value="ECO:0007669"/>
    <property type="project" value="UniProtKB-SubCell"/>
</dbReference>
<feature type="compositionally biased region" description="Polar residues" evidence="17">
    <location>
        <begin position="184"/>
        <end position="194"/>
    </location>
</feature>
<evidence type="ECO:0000256" key="15">
    <source>
        <dbReference type="ARBA" id="ARBA00032025"/>
    </source>
</evidence>
<name>A0A8C4WUR4_EPTBU</name>
<evidence type="ECO:0000259" key="19">
    <source>
        <dbReference type="PROSITE" id="PS50178"/>
    </source>
</evidence>
<feature type="compositionally biased region" description="Low complexity" evidence="17">
    <location>
        <begin position="174"/>
        <end position="183"/>
    </location>
</feature>
<evidence type="ECO:0000256" key="2">
    <source>
        <dbReference type="ARBA" id="ARBA00004460"/>
    </source>
</evidence>
<dbReference type="GO" id="GO:0005789">
    <property type="term" value="C:endoplasmic reticulum membrane"/>
    <property type="evidence" value="ECO:0007669"/>
    <property type="project" value="UniProtKB-SubCell"/>
</dbReference>
<keyword evidence="7" id="KW-0479">Metal-binding</keyword>
<evidence type="ECO:0000256" key="13">
    <source>
        <dbReference type="ARBA" id="ARBA00023136"/>
    </source>
</evidence>
<dbReference type="GO" id="GO:0031175">
    <property type="term" value="P:neuron projection development"/>
    <property type="evidence" value="ECO:0007669"/>
    <property type="project" value="TreeGrafter"/>
</dbReference>
<keyword evidence="8" id="KW-0967">Endosome</keyword>
<keyword evidence="11" id="KW-0862">Zinc</keyword>
<dbReference type="GO" id="GO:0072659">
    <property type="term" value="P:protein localization to plasma membrane"/>
    <property type="evidence" value="ECO:0007669"/>
    <property type="project" value="InterPro"/>
</dbReference>
<evidence type="ECO:0000256" key="17">
    <source>
        <dbReference type="SAM" id="MobiDB-lite"/>
    </source>
</evidence>
<keyword evidence="10" id="KW-0256">Endoplasmic reticulum</keyword>
<dbReference type="GO" id="GO:0071787">
    <property type="term" value="P:endoplasmic reticulum tubular network formation"/>
    <property type="evidence" value="ECO:0007669"/>
    <property type="project" value="InterPro"/>
</dbReference>
<dbReference type="Ensembl" id="ENSEBUT00000012450.1">
    <property type="protein sequence ID" value="ENSEBUP00000011874.1"/>
    <property type="gene ID" value="ENSEBUG00000007591.1"/>
</dbReference>
<evidence type="ECO:0000256" key="4">
    <source>
        <dbReference type="ARBA" id="ARBA00015523"/>
    </source>
</evidence>
<dbReference type="GeneTree" id="ENSGT00390000013298"/>
<dbReference type="Pfam" id="PF01363">
    <property type="entry name" value="FYVE"/>
    <property type="match status" value="1"/>
</dbReference>
<keyword evidence="14" id="KW-0966">Cell projection</keyword>
<evidence type="ECO:0000256" key="16">
    <source>
        <dbReference type="PROSITE-ProRule" id="PRU00091"/>
    </source>
</evidence>
<evidence type="ECO:0000256" key="5">
    <source>
        <dbReference type="ARBA" id="ARBA00022475"/>
    </source>
</evidence>
<evidence type="ECO:0000256" key="8">
    <source>
        <dbReference type="ARBA" id="ARBA00022753"/>
    </source>
</evidence>
<keyword evidence="9 16" id="KW-0863">Zinc-finger</keyword>
<dbReference type="Gene3D" id="3.30.40.10">
    <property type="entry name" value="Zinc/RING finger domain, C3HC4 (zinc finger)"/>
    <property type="match status" value="1"/>
</dbReference>
<dbReference type="GO" id="GO:0016192">
    <property type="term" value="P:vesicle-mediated transport"/>
    <property type="evidence" value="ECO:0007669"/>
    <property type="project" value="InterPro"/>
</dbReference>
<keyword evidence="12 18" id="KW-1133">Transmembrane helix</keyword>
<dbReference type="SUPFAM" id="SSF57903">
    <property type="entry name" value="FYVE/PHD zinc finger"/>
    <property type="match status" value="1"/>
</dbReference>
<feature type="transmembrane region" description="Helical" evidence="18">
    <location>
        <begin position="131"/>
        <end position="155"/>
    </location>
</feature>
<organism evidence="20 21">
    <name type="scientific">Eptatretus burgeri</name>
    <name type="common">Inshore hagfish</name>
    <dbReference type="NCBI Taxonomy" id="7764"/>
    <lineage>
        <taxon>Eukaryota</taxon>
        <taxon>Metazoa</taxon>
        <taxon>Chordata</taxon>
        <taxon>Craniata</taxon>
        <taxon>Vertebrata</taxon>
        <taxon>Cyclostomata</taxon>
        <taxon>Myxini</taxon>
        <taxon>Myxiniformes</taxon>
        <taxon>Myxinidae</taxon>
        <taxon>Eptatretinae</taxon>
        <taxon>Eptatretus</taxon>
    </lineage>
</organism>
<keyword evidence="21" id="KW-1185">Reference proteome</keyword>
<dbReference type="PANTHER" id="PTHR14543">
    <property type="entry name" value="PROTRUDIN"/>
    <property type="match status" value="1"/>
</dbReference>
<evidence type="ECO:0000313" key="20">
    <source>
        <dbReference type="Ensembl" id="ENSEBUP00000011874.1"/>
    </source>
</evidence>
<evidence type="ECO:0000256" key="9">
    <source>
        <dbReference type="ARBA" id="ARBA00022771"/>
    </source>
</evidence>
<dbReference type="Proteomes" id="UP000694388">
    <property type="component" value="Unplaced"/>
</dbReference>
<evidence type="ECO:0000256" key="11">
    <source>
        <dbReference type="ARBA" id="ARBA00022833"/>
    </source>
</evidence>
<keyword evidence="13 18" id="KW-0472">Membrane</keyword>
<evidence type="ECO:0000256" key="14">
    <source>
        <dbReference type="ARBA" id="ARBA00023273"/>
    </source>
</evidence>
<evidence type="ECO:0000256" key="10">
    <source>
        <dbReference type="ARBA" id="ARBA00022824"/>
    </source>
</evidence>
<dbReference type="InterPro" id="IPR017455">
    <property type="entry name" value="Znf_FYVE-rel"/>
</dbReference>
<dbReference type="GO" id="GO:0008270">
    <property type="term" value="F:zinc ion binding"/>
    <property type="evidence" value="ECO:0007669"/>
    <property type="project" value="UniProtKB-KW"/>
</dbReference>
<keyword evidence="6 18" id="KW-0812">Transmembrane</keyword>
<protein>
    <recommendedName>
        <fullName evidence="4">Protrudin</fullName>
    </recommendedName>
    <alternativeName>
        <fullName evidence="15">Zinc finger FYVE domain-containing protein 27</fullName>
    </alternativeName>
</protein>
<dbReference type="InterPro" id="IPR013083">
    <property type="entry name" value="Znf_RING/FYVE/PHD"/>
</dbReference>
<dbReference type="GO" id="GO:0055038">
    <property type="term" value="C:recycling endosome membrane"/>
    <property type="evidence" value="ECO:0007669"/>
    <property type="project" value="UniProtKB-SubCell"/>
</dbReference>
<dbReference type="GO" id="GO:0071782">
    <property type="term" value="C:endoplasmic reticulum tubular network"/>
    <property type="evidence" value="ECO:0007669"/>
    <property type="project" value="TreeGrafter"/>
</dbReference>
<proteinExistence type="predicted"/>
<dbReference type="InterPro" id="IPR042405">
    <property type="entry name" value="Protrudin"/>
</dbReference>
<dbReference type="SMART" id="SM00064">
    <property type="entry name" value="FYVE"/>
    <property type="match status" value="1"/>
</dbReference>
<dbReference type="PANTHER" id="PTHR14543:SF1">
    <property type="entry name" value="PROTRUDIN"/>
    <property type="match status" value="1"/>
</dbReference>
<evidence type="ECO:0000256" key="7">
    <source>
        <dbReference type="ARBA" id="ARBA00022723"/>
    </source>
</evidence>
<reference evidence="20" key="2">
    <citation type="submission" date="2025-09" db="UniProtKB">
        <authorList>
            <consortium name="Ensembl"/>
        </authorList>
    </citation>
    <scope>IDENTIFICATION</scope>
</reference>
<evidence type="ECO:0000256" key="1">
    <source>
        <dbReference type="ARBA" id="ARBA00004195"/>
    </source>
</evidence>